<sequence>MIQKIIASIEVWIGLGFFIVLLGYVPVVGSAVGGILGSIISIAAQIPFYSIIIAVLGTILFFDGIIKLFHH</sequence>
<evidence type="ECO:0000313" key="2">
    <source>
        <dbReference type="EMBL" id="KKR78396.1"/>
    </source>
</evidence>
<protein>
    <submittedName>
        <fullName evidence="2">Uncharacterized protein</fullName>
    </submittedName>
</protein>
<accession>A0A0G0TU77</accession>
<comment type="caution">
    <text evidence="2">The sequence shown here is derived from an EMBL/GenBank/DDBJ whole genome shotgun (WGS) entry which is preliminary data.</text>
</comment>
<gene>
    <name evidence="2" type="ORF">UU24_C0039G0009</name>
</gene>
<evidence type="ECO:0000256" key="1">
    <source>
        <dbReference type="SAM" id="Phobius"/>
    </source>
</evidence>
<keyword evidence="1" id="KW-0472">Membrane</keyword>
<dbReference type="Proteomes" id="UP000034749">
    <property type="component" value="Unassembled WGS sequence"/>
</dbReference>
<feature type="transmembrane region" description="Helical" evidence="1">
    <location>
        <begin position="46"/>
        <end position="66"/>
    </location>
</feature>
<dbReference type="EMBL" id="LBZW01000039">
    <property type="protein sequence ID" value="KKR78396.1"/>
    <property type="molecule type" value="Genomic_DNA"/>
</dbReference>
<reference evidence="2 3" key="1">
    <citation type="journal article" date="2015" name="Nature">
        <title>rRNA introns, odd ribosomes, and small enigmatic genomes across a large radiation of phyla.</title>
        <authorList>
            <person name="Brown C.T."/>
            <person name="Hug L.A."/>
            <person name="Thomas B.C."/>
            <person name="Sharon I."/>
            <person name="Castelle C.J."/>
            <person name="Singh A."/>
            <person name="Wilkins M.J."/>
            <person name="Williams K.H."/>
            <person name="Banfield J.F."/>
        </authorList>
    </citation>
    <scope>NUCLEOTIDE SEQUENCE [LARGE SCALE GENOMIC DNA]</scope>
</reference>
<dbReference type="AlphaFoldDB" id="A0A0G0TU77"/>
<evidence type="ECO:0000313" key="3">
    <source>
        <dbReference type="Proteomes" id="UP000034749"/>
    </source>
</evidence>
<feature type="transmembrane region" description="Helical" evidence="1">
    <location>
        <begin position="12"/>
        <end position="40"/>
    </location>
</feature>
<name>A0A0G0TU77_9BACT</name>
<proteinExistence type="predicted"/>
<keyword evidence="1" id="KW-0812">Transmembrane</keyword>
<organism evidence="2 3">
    <name type="scientific">Candidatus Nomurabacteria bacterium GW2011_GWA2_40_9</name>
    <dbReference type="NCBI Taxonomy" id="1618734"/>
    <lineage>
        <taxon>Bacteria</taxon>
        <taxon>Candidatus Nomuraibacteriota</taxon>
    </lineage>
</organism>
<keyword evidence="1" id="KW-1133">Transmembrane helix</keyword>